<reference evidence="2" key="2">
    <citation type="submission" date="2020-11" db="EMBL/GenBank/DDBJ databases">
        <authorList>
            <person name="McCartney M.A."/>
            <person name="Auch B."/>
            <person name="Kono T."/>
            <person name="Mallez S."/>
            <person name="Becker A."/>
            <person name="Gohl D.M."/>
            <person name="Silverstein K.A.T."/>
            <person name="Koren S."/>
            <person name="Bechman K.B."/>
            <person name="Herman A."/>
            <person name="Abrahante J.E."/>
            <person name="Garbe J."/>
        </authorList>
    </citation>
    <scope>NUCLEOTIDE SEQUENCE</scope>
    <source>
        <strain evidence="2">Duluth1</strain>
        <tissue evidence="2">Whole animal</tissue>
    </source>
</reference>
<reference evidence="2" key="1">
    <citation type="journal article" date="2019" name="bioRxiv">
        <title>The Genome of the Zebra Mussel, Dreissena polymorpha: A Resource for Invasive Species Research.</title>
        <authorList>
            <person name="McCartney M.A."/>
            <person name="Auch B."/>
            <person name="Kono T."/>
            <person name="Mallez S."/>
            <person name="Zhang Y."/>
            <person name="Obille A."/>
            <person name="Becker A."/>
            <person name="Abrahante J.E."/>
            <person name="Garbe J."/>
            <person name="Badalamenti J.P."/>
            <person name="Herman A."/>
            <person name="Mangelson H."/>
            <person name="Liachko I."/>
            <person name="Sullivan S."/>
            <person name="Sone E.D."/>
            <person name="Koren S."/>
            <person name="Silverstein K.A.T."/>
            <person name="Beckman K.B."/>
            <person name="Gohl D.M."/>
        </authorList>
    </citation>
    <scope>NUCLEOTIDE SEQUENCE</scope>
    <source>
        <strain evidence="2">Duluth1</strain>
        <tissue evidence="2">Whole animal</tissue>
    </source>
</reference>
<sequence>MKKEKGGVYPDIYAVMLKAPNAMIENEMDEKNKIIDMQKLEIRKLRHELETGSRPSSSSRLPPMQPVESYA</sequence>
<gene>
    <name evidence="2" type="ORF">DPMN_105276</name>
</gene>
<feature type="region of interest" description="Disordered" evidence="1">
    <location>
        <begin position="46"/>
        <end position="71"/>
    </location>
</feature>
<protein>
    <submittedName>
        <fullName evidence="2">Uncharacterized protein</fullName>
    </submittedName>
</protein>
<organism evidence="2 3">
    <name type="scientific">Dreissena polymorpha</name>
    <name type="common">Zebra mussel</name>
    <name type="synonym">Mytilus polymorpha</name>
    <dbReference type="NCBI Taxonomy" id="45954"/>
    <lineage>
        <taxon>Eukaryota</taxon>
        <taxon>Metazoa</taxon>
        <taxon>Spiralia</taxon>
        <taxon>Lophotrochozoa</taxon>
        <taxon>Mollusca</taxon>
        <taxon>Bivalvia</taxon>
        <taxon>Autobranchia</taxon>
        <taxon>Heteroconchia</taxon>
        <taxon>Euheterodonta</taxon>
        <taxon>Imparidentia</taxon>
        <taxon>Neoheterodontei</taxon>
        <taxon>Myida</taxon>
        <taxon>Dreissenoidea</taxon>
        <taxon>Dreissenidae</taxon>
        <taxon>Dreissena</taxon>
    </lineage>
</organism>
<evidence type="ECO:0000256" key="1">
    <source>
        <dbReference type="SAM" id="MobiDB-lite"/>
    </source>
</evidence>
<name>A0A9D4HC30_DREPO</name>
<feature type="compositionally biased region" description="Low complexity" evidence="1">
    <location>
        <begin position="53"/>
        <end position="62"/>
    </location>
</feature>
<dbReference type="AlphaFoldDB" id="A0A9D4HC30"/>
<keyword evidence="3" id="KW-1185">Reference proteome</keyword>
<accession>A0A9D4HC30</accession>
<proteinExistence type="predicted"/>
<dbReference type="Proteomes" id="UP000828390">
    <property type="component" value="Unassembled WGS sequence"/>
</dbReference>
<dbReference type="EMBL" id="JAIWYP010000004">
    <property type="protein sequence ID" value="KAH3832002.1"/>
    <property type="molecule type" value="Genomic_DNA"/>
</dbReference>
<evidence type="ECO:0000313" key="2">
    <source>
        <dbReference type="EMBL" id="KAH3832002.1"/>
    </source>
</evidence>
<evidence type="ECO:0000313" key="3">
    <source>
        <dbReference type="Proteomes" id="UP000828390"/>
    </source>
</evidence>
<comment type="caution">
    <text evidence="2">The sequence shown here is derived from an EMBL/GenBank/DDBJ whole genome shotgun (WGS) entry which is preliminary data.</text>
</comment>